<evidence type="ECO:0000256" key="1">
    <source>
        <dbReference type="ARBA" id="ARBA00004651"/>
    </source>
</evidence>
<dbReference type="AlphaFoldDB" id="A0A1M6HRQ7"/>
<accession>A0A1M6HRQ7</accession>
<feature type="transmembrane region" description="Helical" evidence="6">
    <location>
        <begin position="168"/>
        <end position="189"/>
    </location>
</feature>
<feature type="transmembrane region" description="Helical" evidence="6">
    <location>
        <begin position="472"/>
        <end position="495"/>
    </location>
</feature>
<evidence type="ECO:0000313" key="8">
    <source>
        <dbReference type="Proteomes" id="UP000184050"/>
    </source>
</evidence>
<evidence type="ECO:0000256" key="2">
    <source>
        <dbReference type="ARBA" id="ARBA00022475"/>
    </source>
</evidence>
<evidence type="ECO:0000256" key="6">
    <source>
        <dbReference type="SAM" id="Phobius"/>
    </source>
</evidence>
<reference evidence="7 8" key="1">
    <citation type="submission" date="2016-11" db="EMBL/GenBank/DDBJ databases">
        <authorList>
            <person name="Jaros S."/>
            <person name="Januszkiewicz K."/>
            <person name="Wedrychowicz H."/>
        </authorList>
    </citation>
    <scope>NUCLEOTIDE SEQUENCE [LARGE SCALE GENOMIC DNA]</scope>
    <source>
        <strain evidence="7 8">DSM 27063</strain>
    </source>
</reference>
<dbReference type="OrthoDB" id="925916at2"/>
<keyword evidence="3 6" id="KW-0812">Transmembrane</keyword>
<protein>
    <submittedName>
        <fullName evidence="7">Membrane protein involved in the export of O-antigen and teichoic acid</fullName>
    </submittedName>
</protein>
<dbReference type="Pfam" id="PF01943">
    <property type="entry name" value="Polysacc_synt"/>
    <property type="match status" value="1"/>
</dbReference>
<feature type="transmembrane region" description="Helical" evidence="6">
    <location>
        <begin position="65"/>
        <end position="89"/>
    </location>
</feature>
<feature type="transmembrane region" description="Helical" evidence="6">
    <location>
        <begin position="322"/>
        <end position="341"/>
    </location>
</feature>
<evidence type="ECO:0000256" key="5">
    <source>
        <dbReference type="ARBA" id="ARBA00023136"/>
    </source>
</evidence>
<comment type="subcellular location">
    <subcellularLocation>
        <location evidence="1">Cell membrane</location>
        <topology evidence="1">Multi-pass membrane protein</topology>
    </subcellularLocation>
</comment>
<organism evidence="7 8">
    <name type="scientific">Tangfeifania diversioriginum</name>
    <dbReference type="NCBI Taxonomy" id="1168035"/>
    <lineage>
        <taxon>Bacteria</taxon>
        <taxon>Pseudomonadati</taxon>
        <taxon>Bacteroidota</taxon>
        <taxon>Bacteroidia</taxon>
        <taxon>Marinilabiliales</taxon>
        <taxon>Prolixibacteraceae</taxon>
        <taxon>Tangfeifania</taxon>
    </lineage>
</organism>
<dbReference type="InterPro" id="IPR002797">
    <property type="entry name" value="Polysacc_synth"/>
</dbReference>
<dbReference type="InterPro" id="IPR050833">
    <property type="entry name" value="Poly_Biosynth_Transport"/>
</dbReference>
<feature type="transmembrane region" description="Helical" evidence="6">
    <location>
        <begin position="109"/>
        <end position="131"/>
    </location>
</feature>
<dbReference type="EMBL" id="FQZE01000014">
    <property type="protein sequence ID" value="SHJ24882.1"/>
    <property type="molecule type" value="Genomic_DNA"/>
</dbReference>
<feature type="transmembrane region" description="Helical" evidence="6">
    <location>
        <begin position="201"/>
        <end position="222"/>
    </location>
</feature>
<evidence type="ECO:0000256" key="3">
    <source>
        <dbReference type="ARBA" id="ARBA00022692"/>
    </source>
</evidence>
<feature type="transmembrane region" description="Helical" evidence="6">
    <location>
        <begin position="447"/>
        <end position="466"/>
    </location>
</feature>
<evidence type="ECO:0000256" key="4">
    <source>
        <dbReference type="ARBA" id="ARBA00022989"/>
    </source>
</evidence>
<feature type="transmembrane region" description="Helical" evidence="6">
    <location>
        <begin position="137"/>
        <end position="156"/>
    </location>
</feature>
<dbReference type="GO" id="GO:0005886">
    <property type="term" value="C:plasma membrane"/>
    <property type="evidence" value="ECO:0007669"/>
    <property type="project" value="UniProtKB-SubCell"/>
</dbReference>
<dbReference type="PANTHER" id="PTHR30250">
    <property type="entry name" value="PST FAMILY PREDICTED COLANIC ACID TRANSPORTER"/>
    <property type="match status" value="1"/>
</dbReference>
<sequence>MYKVCINIFYFYRFKLRYNNVKNQVLKRKFITNLILLLFLNLLIKPFWIFGIDRTVQNLVGDQSYGLYFALFNFSMILNILLDVGITNYNNRNIAQHNFLLPKHLSNIVGLKLVLAFVYAIFSLTVAFIIGYDKVQIHLLFFLIFNQFLISFTLYLRSNISGLHLFRTDSLISVLDRSIMILICSVLLFNDFFRTRFTIEWFVYAQTAAYLLTALITFLIVLKKSGRIKLRFNWRFFFVFLRKSYPYALLILLMSLYNRIDSVMLERLLPGTIGEEQAGIYAQAFRLLDAVAMFGALFAGLLLPIFSKMLKQREPIGDMVKLSYSLLIVPAVVVALSSVYYDGEIMSLLYHSNTAYSSDILGILMLGFLGIATTYIFGTLLTANGSLKQLNIMAFSGMALNVVLNLILIPRFQAYGSAYSSLVTQLFTGAVQLALAVYILKLKIDWVFIFKLLFYVGAVALFGWLSEFLSNWVYGYLLMIFASVVFAFLLGLISLKDLYKIIRYE</sequence>
<feature type="transmembrane region" description="Helical" evidence="6">
    <location>
        <begin position="30"/>
        <end position="50"/>
    </location>
</feature>
<feature type="transmembrane region" description="Helical" evidence="6">
    <location>
        <begin position="234"/>
        <end position="257"/>
    </location>
</feature>
<evidence type="ECO:0000313" key="7">
    <source>
        <dbReference type="EMBL" id="SHJ24882.1"/>
    </source>
</evidence>
<feature type="transmembrane region" description="Helical" evidence="6">
    <location>
        <begin position="418"/>
        <end position="440"/>
    </location>
</feature>
<keyword evidence="4 6" id="KW-1133">Transmembrane helix</keyword>
<gene>
    <name evidence="7" type="ORF">SAMN05444280_11459</name>
</gene>
<keyword evidence="5 6" id="KW-0472">Membrane</keyword>
<proteinExistence type="predicted"/>
<feature type="transmembrane region" description="Helical" evidence="6">
    <location>
        <begin position="290"/>
        <end position="310"/>
    </location>
</feature>
<dbReference type="STRING" id="1168035.SAMN05444280_11459"/>
<feature type="transmembrane region" description="Helical" evidence="6">
    <location>
        <begin position="390"/>
        <end position="412"/>
    </location>
</feature>
<name>A0A1M6HRQ7_9BACT</name>
<keyword evidence="8" id="KW-1185">Reference proteome</keyword>
<dbReference type="PANTHER" id="PTHR30250:SF11">
    <property type="entry name" value="O-ANTIGEN TRANSPORTER-RELATED"/>
    <property type="match status" value="1"/>
</dbReference>
<keyword evidence="2" id="KW-1003">Cell membrane</keyword>
<feature type="transmembrane region" description="Helical" evidence="6">
    <location>
        <begin position="361"/>
        <end position="383"/>
    </location>
</feature>
<dbReference type="Proteomes" id="UP000184050">
    <property type="component" value="Unassembled WGS sequence"/>
</dbReference>